<dbReference type="VEuPathDB" id="CryptoDB:Cvel_19532"/>
<dbReference type="PhylomeDB" id="A0A0G4G018"/>
<evidence type="ECO:0000256" key="1">
    <source>
        <dbReference type="ARBA" id="ARBA00022837"/>
    </source>
</evidence>
<dbReference type="InterPro" id="IPR018247">
    <property type="entry name" value="EF_Hand_1_Ca_BS"/>
</dbReference>
<dbReference type="PROSITE" id="PS50222">
    <property type="entry name" value="EF_HAND_2"/>
    <property type="match status" value="1"/>
</dbReference>
<dbReference type="AlphaFoldDB" id="A0A0G4G018"/>
<dbReference type="EMBL" id="CDMZ01000763">
    <property type="protein sequence ID" value="CEM21017.1"/>
    <property type="molecule type" value="Genomic_DNA"/>
</dbReference>
<feature type="signal peptide" evidence="2">
    <location>
        <begin position="1"/>
        <end position="18"/>
    </location>
</feature>
<dbReference type="GO" id="GO:0005509">
    <property type="term" value="F:calcium ion binding"/>
    <property type="evidence" value="ECO:0007669"/>
    <property type="project" value="InterPro"/>
</dbReference>
<dbReference type="InterPro" id="IPR002048">
    <property type="entry name" value="EF_hand_dom"/>
</dbReference>
<keyword evidence="1" id="KW-0106">Calcium</keyword>
<accession>A0A0G4G018</accession>
<sequence>MQLSKLVASLFFLPLAASLSHVDKKGVTDAQIETFQRDFKSFDHNADGEVDAFEVRSGFKGNLRTTDLFDFFWDADEDFSGTVSSVEYLSHAIRLATGSLVKRSTTG</sequence>
<gene>
    <name evidence="4" type="ORF">Cvel_19532</name>
</gene>
<dbReference type="PROSITE" id="PS00018">
    <property type="entry name" value="EF_HAND_1"/>
    <property type="match status" value="1"/>
</dbReference>
<feature type="chain" id="PRO_5005189494" description="EF-hand domain-containing protein" evidence="2">
    <location>
        <begin position="19"/>
        <end position="107"/>
    </location>
</feature>
<proteinExistence type="predicted"/>
<name>A0A0G4G018_9ALVE</name>
<feature type="domain" description="EF-hand" evidence="3">
    <location>
        <begin position="30"/>
        <end position="65"/>
    </location>
</feature>
<dbReference type="SUPFAM" id="SSF47473">
    <property type="entry name" value="EF-hand"/>
    <property type="match status" value="1"/>
</dbReference>
<evidence type="ECO:0000256" key="2">
    <source>
        <dbReference type="SAM" id="SignalP"/>
    </source>
</evidence>
<organism evidence="4">
    <name type="scientific">Chromera velia CCMP2878</name>
    <dbReference type="NCBI Taxonomy" id="1169474"/>
    <lineage>
        <taxon>Eukaryota</taxon>
        <taxon>Sar</taxon>
        <taxon>Alveolata</taxon>
        <taxon>Colpodellida</taxon>
        <taxon>Chromeraceae</taxon>
        <taxon>Chromera</taxon>
    </lineage>
</organism>
<protein>
    <recommendedName>
        <fullName evidence="3">EF-hand domain-containing protein</fullName>
    </recommendedName>
</protein>
<reference evidence="4" key="1">
    <citation type="submission" date="2014-11" db="EMBL/GenBank/DDBJ databases">
        <authorList>
            <person name="Otto D Thomas"/>
            <person name="Naeem Raeece"/>
        </authorList>
    </citation>
    <scope>NUCLEOTIDE SEQUENCE</scope>
</reference>
<keyword evidence="2" id="KW-0732">Signal</keyword>
<evidence type="ECO:0000313" key="4">
    <source>
        <dbReference type="EMBL" id="CEM21017.1"/>
    </source>
</evidence>
<dbReference type="Gene3D" id="1.10.238.10">
    <property type="entry name" value="EF-hand"/>
    <property type="match status" value="1"/>
</dbReference>
<dbReference type="InterPro" id="IPR011992">
    <property type="entry name" value="EF-hand-dom_pair"/>
</dbReference>
<evidence type="ECO:0000259" key="3">
    <source>
        <dbReference type="PROSITE" id="PS50222"/>
    </source>
</evidence>